<feature type="domain" description="Activator of Hsp90 ATPase homologue 1/2-like C-terminal" evidence="2">
    <location>
        <begin position="18"/>
        <end position="142"/>
    </location>
</feature>
<comment type="similarity">
    <text evidence="1">Belongs to the AHA1 family.</text>
</comment>
<dbReference type="Pfam" id="PF08327">
    <property type="entry name" value="AHSA1"/>
    <property type="match status" value="1"/>
</dbReference>
<dbReference type="OrthoDB" id="268331at2"/>
<dbReference type="InterPro" id="IPR023393">
    <property type="entry name" value="START-like_dom_sf"/>
</dbReference>
<organism evidence="3 4">
    <name type="scientific">Kribbella caucasensis</name>
    <dbReference type="NCBI Taxonomy" id="2512215"/>
    <lineage>
        <taxon>Bacteria</taxon>
        <taxon>Bacillati</taxon>
        <taxon>Actinomycetota</taxon>
        <taxon>Actinomycetes</taxon>
        <taxon>Propionibacteriales</taxon>
        <taxon>Kribbellaceae</taxon>
        <taxon>Kribbella</taxon>
    </lineage>
</organism>
<gene>
    <name evidence="3" type="ORF">EV643_114164</name>
</gene>
<dbReference type="InterPro" id="IPR013538">
    <property type="entry name" value="ASHA1/2-like_C"/>
</dbReference>
<dbReference type="RefSeq" id="WP_133802964.1">
    <property type="nucleotide sequence ID" value="NZ_SNWQ01000014.1"/>
</dbReference>
<evidence type="ECO:0000259" key="2">
    <source>
        <dbReference type="Pfam" id="PF08327"/>
    </source>
</evidence>
<comment type="caution">
    <text evidence="3">The sequence shown here is derived from an EMBL/GenBank/DDBJ whole genome shotgun (WGS) entry which is preliminary data.</text>
</comment>
<keyword evidence="4" id="KW-1185">Reference proteome</keyword>
<evidence type="ECO:0000313" key="4">
    <source>
        <dbReference type="Proteomes" id="UP000295388"/>
    </source>
</evidence>
<protein>
    <submittedName>
        <fullName evidence="3">Uncharacterized protein YndB with AHSA1/START domain</fullName>
    </submittedName>
</protein>
<reference evidence="3 4" key="1">
    <citation type="submission" date="2019-03" db="EMBL/GenBank/DDBJ databases">
        <title>Genomic Encyclopedia of Type Strains, Phase III (KMG-III): the genomes of soil and plant-associated and newly described type strains.</title>
        <authorList>
            <person name="Whitman W."/>
        </authorList>
    </citation>
    <scope>NUCLEOTIDE SEQUENCE [LARGE SCALE GENOMIC DNA]</scope>
    <source>
        <strain evidence="3 4">VKM Ac-2527</strain>
    </source>
</reference>
<dbReference type="AlphaFoldDB" id="A0A4R6K6B2"/>
<name>A0A4R6K6B2_9ACTN</name>
<proteinExistence type="inferred from homology"/>
<dbReference type="Proteomes" id="UP000295388">
    <property type="component" value="Unassembled WGS sequence"/>
</dbReference>
<evidence type="ECO:0000256" key="1">
    <source>
        <dbReference type="ARBA" id="ARBA00006817"/>
    </source>
</evidence>
<sequence>MSVEQELAAIVKSVVVPVSPDRAFEAFTVEMGQWWPLVTHSVGEEKATDVRLEGAVGGRIVEYDADGPIGYWGTVSDWDPPKSVSFTWHPGTDPKQAGHVTVRFTEVADGTEVELTHTGWERRPDGAQVRRGYLVGWPYVLDFYRNHTR</sequence>
<accession>A0A4R6K6B2</accession>
<dbReference type="EMBL" id="SNWQ01000014">
    <property type="protein sequence ID" value="TDO45019.1"/>
    <property type="molecule type" value="Genomic_DNA"/>
</dbReference>
<evidence type="ECO:0000313" key="3">
    <source>
        <dbReference type="EMBL" id="TDO45019.1"/>
    </source>
</evidence>
<dbReference type="Gene3D" id="3.30.530.20">
    <property type="match status" value="1"/>
</dbReference>
<dbReference type="SUPFAM" id="SSF55961">
    <property type="entry name" value="Bet v1-like"/>
    <property type="match status" value="1"/>
</dbReference>